<reference evidence="3 4" key="1">
    <citation type="submission" date="2019-02" db="EMBL/GenBank/DDBJ databases">
        <title>Deep-cultivation of Planctomycetes and their phenomic and genomic characterization uncovers novel biology.</title>
        <authorList>
            <person name="Wiegand S."/>
            <person name="Jogler M."/>
            <person name="Boedeker C."/>
            <person name="Pinto D."/>
            <person name="Vollmers J."/>
            <person name="Rivas-Marin E."/>
            <person name="Kohn T."/>
            <person name="Peeters S.H."/>
            <person name="Heuer A."/>
            <person name="Rast P."/>
            <person name="Oberbeckmann S."/>
            <person name="Bunk B."/>
            <person name="Jeske O."/>
            <person name="Meyerdierks A."/>
            <person name="Storesund J.E."/>
            <person name="Kallscheuer N."/>
            <person name="Luecker S."/>
            <person name="Lage O.M."/>
            <person name="Pohl T."/>
            <person name="Merkel B.J."/>
            <person name="Hornburger P."/>
            <person name="Mueller R.-W."/>
            <person name="Bruemmer F."/>
            <person name="Labrenz M."/>
            <person name="Spormann A.M."/>
            <person name="Op den Camp H."/>
            <person name="Overmann J."/>
            <person name="Amann R."/>
            <person name="Jetten M.S.M."/>
            <person name="Mascher T."/>
            <person name="Medema M.H."/>
            <person name="Devos D.P."/>
            <person name="Kaster A.-K."/>
            <person name="Ovreas L."/>
            <person name="Rohde M."/>
            <person name="Galperin M.Y."/>
            <person name="Jogler C."/>
        </authorList>
    </citation>
    <scope>NUCLEOTIDE SEQUENCE [LARGE SCALE GENOMIC DNA]</scope>
    <source>
        <strain evidence="3 4">I41</strain>
    </source>
</reference>
<evidence type="ECO:0000313" key="4">
    <source>
        <dbReference type="Proteomes" id="UP000317909"/>
    </source>
</evidence>
<evidence type="ECO:0000256" key="1">
    <source>
        <dbReference type="SAM" id="MobiDB-lite"/>
    </source>
</evidence>
<feature type="region of interest" description="Disordered" evidence="1">
    <location>
        <begin position="54"/>
        <end position="76"/>
    </location>
</feature>
<accession>A0A517U365</accession>
<keyword evidence="2" id="KW-1133">Transmembrane helix</keyword>
<keyword evidence="2" id="KW-0812">Transmembrane</keyword>
<protein>
    <submittedName>
        <fullName evidence="3">Uncharacterized protein</fullName>
    </submittedName>
</protein>
<dbReference type="OrthoDB" id="292331at2"/>
<evidence type="ECO:0000256" key="2">
    <source>
        <dbReference type="SAM" id="Phobius"/>
    </source>
</evidence>
<gene>
    <name evidence="3" type="ORF">I41_42620</name>
</gene>
<dbReference type="Proteomes" id="UP000317909">
    <property type="component" value="Chromosome"/>
</dbReference>
<dbReference type="EMBL" id="CP036339">
    <property type="protein sequence ID" value="QDT75053.1"/>
    <property type="molecule type" value="Genomic_DNA"/>
</dbReference>
<dbReference type="KEGG" id="llh:I41_42620"/>
<evidence type="ECO:0000313" key="3">
    <source>
        <dbReference type="EMBL" id="QDT75053.1"/>
    </source>
</evidence>
<dbReference type="AlphaFoldDB" id="A0A517U365"/>
<proteinExistence type="predicted"/>
<sequence precursor="true">MGLQLLASGQCSRTASLAIALSAAVALVGCQSFAPAGIGALAAKQREQKIVKQAANDPFPSPKDVGLGGNDNAKSL</sequence>
<keyword evidence="2" id="KW-0472">Membrane</keyword>
<keyword evidence="4" id="KW-1185">Reference proteome</keyword>
<organism evidence="3 4">
    <name type="scientific">Lacipirellula limnantheis</name>
    <dbReference type="NCBI Taxonomy" id="2528024"/>
    <lineage>
        <taxon>Bacteria</taxon>
        <taxon>Pseudomonadati</taxon>
        <taxon>Planctomycetota</taxon>
        <taxon>Planctomycetia</taxon>
        <taxon>Pirellulales</taxon>
        <taxon>Lacipirellulaceae</taxon>
        <taxon>Lacipirellula</taxon>
    </lineage>
</organism>
<name>A0A517U365_9BACT</name>
<feature type="transmembrane region" description="Helical" evidence="2">
    <location>
        <begin position="15"/>
        <end position="43"/>
    </location>
</feature>
<dbReference type="RefSeq" id="WP_145434755.1">
    <property type="nucleotide sequence ID" value="NZ_CP036339.1"/>
</dbReference>